<dbReference type="PANTHER" id="PTHR46579:SF2">
    <property type="entry name" value="C2H2-TYPE DOMAIN-CONTAINING PROTEIN"/>
    <property type="match status" value="1"/>
</dbReference>
<evidence type="ECO:0000313" key="2">
    <source>
        <dbReference type="EMBL" id="KAG2191691.1"/>
    </source>
</evidence>
<dbReference type="PANTHER" id="PTHR46579">
    <property type="entry name" value="F5/8 TYPE C DOMAIN-CONTAINING PROTEIN-RELATED"/>
    <property type="match status" value="1"/>
</dbReference>
<evidence type="ECO:0000313" key="3">
    <source>
        <dbReference type="Proteomes" id="UP000603453"/>
    </source>
</evidence>
<organism evidence="2 3">
    <name type="scientific">Mucor saturninus</name>
    <dbReference type="NCBI Taxonomy" id="64648"/>
    <lineage>
        <taxon>Eukaryota</taxon>
        <taxon>Fungi</taxon>
        <taxon>Fungi incertae sedis</taxon>
        <taxon>Mucoromycota</taxon>
        <taxon>Mucoromycotina</taxon>
        <taxon>Mucoromycetes</taxon>
        <taxon>Mucorales</taxon>
        <taxon>Mucorineae</taxon>
        <taxon>Mucoraceae</taxon>
        <taxon>Mucor</taxon>
    </lineage>
</organism>
<reference evidence="2" key="1">
    <citation type="submission" date="2020-12" db="EMBL/GenBank/DDBJ databases">
        <title>Metabolic potential, ecology and presence of endohyphal bacteria is reflected in genomic diversity of Mucoromycotina.</title>
        <authorList>
            <person name="Muszewska A."/>
            <person name="Okrasinska A."/>
            <person name="Steczkiewicz K."/>
            <person name="Drgas O."/>
            <person name="Orlowska M."/>
            <person name="Perlinska-Lenart U."/>
            <person name="Aleksandrzak-Piekarczyk T."/>
            <person name="Szatraj K."/>
            <person name="Zielenkiewicz U."/>
            <person name="Pilsyk S."/>
            <person name="Malc E."/>
            <person name="Mieczkowski P."/>
            <person name="Kruszewska J.S."/>
            <person name="Biernat P."/>
            <person name="Pawlowska J."/>
        </authorList>
    </citation>
    <scope>NUCLEOTIDE SEQUENCE</scope>
    <source>
        <strain evidence="2">WA0000017839</strain>
    </source>
</reference>
<keyword evidence="3" id="KW-1185">Reference proteome</keyword>
<comment type="caution">
    <text evidence="2">The sequence shown here is derived from an EMBL/GenBank/DDBJ whole genome shotgun (WGS) entry which is preliminary data.</text>
</comment>
<dbReference type="InterPro" id="IPR004242">
    <property type="entry name" value="Transposase_21"/>
</dbReference>
<dbReference type="Proteomes" id="UP000603453">
    <property type="component" value="Unassembled WGS sequence"/>
</dbReference>
<dbReference type="OrthoDB" id="2288984at2759"/>
<feature type="compositionally biased region" description="Acidic residues" evidence="1">
    <location>
        <begin position="103"/>
        <end position="130"/>
    </location>
</feature>
<dbReference type="Pfam" id="PF02992">
    <property type="entry name" value="Transposase_21"/>
    <property type="match status" value="1"/>
</dbReference>
<gene>
    <name evidence="2" type="ORF">INT47_012310</name>
</gene>
<dbReference type="AlphaFoldDB" id="A0A8H7UMN7"/>
<accession>A0A8H7UMN7</accession>
<protein>
    <recommendedName>
        <fullName evidence="4">Transposase domain-containing protein</fullName>
    </recommendedName>
</protein>
<feature type="region of interest" description="Disordered" evidence="1">
    <location>
        <begin position="66"/>
        <end position="138"/>
    </location>
</feature>
<proteinExistence type="predicted"/>
<evidence type="ECO:0000256" key="1">
    <source>
        <dbReference type="SAM" id="MobiDB-lite"/>
    </source>
</evidence>
<dbReference type="EMBL" id="JAEPRD010000370">
    <property type="protein sequence ID" value="KAG2191691.1"/>
    <property type="molecule type" value="Genomic_DNA"/>
</dbReference>
<name>A0A8H7UMN7_9FUNG</name>
<sequence>MSSISALNNTACYCNKCNNNQQGFSIVSKRTSQRHAKRARFEEVLDFENSTQSAVMDVDVEAIPTSQSESMETDGQVGLPFLDSVPMSDDDSVDNEANGDGAEITDDSDNDSDDEADDEEIEVEEFDSEDPFATPGMPENPVHRAIAIFVVLFASRYVVDKGAVVLIEFINKLLTIYGQDFQLPSSLSGLQSMTGFTALTKGVKRFVVCQDCHTVYEEAGSAPLQCSSAKLGSVSPCGCQLMKQSSSGALVPKRQYNYQSVKQALRVLFLRPDFESKIRQWNQELKIVDTMCDVYDGAMWKGLKDKNGVPFVEDSRSLMLTLNIDWFQPFDGISHSSGAIYLAINNLPREDRFKAENVILVGLMPGPKEPRSEEINNYLKPLVDELEQLYVGMAIPSYENPTGVTVRAALFMVACDIPAARKTSGFTSHNSTHACYKCSRSFSRLEGTNNVDFRGFDFCAWRLANGAQNRVHAEEWKSASTPSERHQLEVENGVRWSQLHRLGYFDLVRGTIIDPMHNLFLGTAKRMVETWTASGLITDNNLREMQRVAETMVLPADYAVLKTKIGKGFPHMKADEWKSWVLVYSPALLKTVLPAAKFQNWISFVDACRLLTKPTITFDELDEAHSHLEKFGQACEQQYPHTVLTCNMHLHLHLRETIRDFGPVYGYWLFGFERYNGLLKNIETNRRDGFESTFMKTFVQNSYKEDYTNAILKSSISAPFLPLLAKLSSSFATLSPPAPAPAPTRRPFRIQNFVDASQDSEFPIKGNEPLPPSAFPLQARPATAMSDGDYPHLLEYYKDTYDISELESYQYATSSLLFVDNQITKIKSINLLGQIYHGHNGSGKGGSYIQALFGTSTGENQTAYTGQIQYMFVHNFTPPLSASVRPNRQSYQSQHVFAFVRWYGVSYDRSREDEGVDICLPGFSPPSHECILPVHRLLLEVATATHTSRNGVKRMLVIPLPKKLCI</sequence>
<evidence type="ECO:0008006" key="4">
    <source>
        <dbReference type="Google" id="ProtNLM"/>
    </source>
</evidence>